<proteinExistence type="predicted"/>
<dbReference type="AlphaFoldDB" id="A0A9W6U6U9"/>
<reference evidence="1" key="1">
    <citation type="submission" date="2023-04" db="EMBL/GenBank/DDBJ databases">
        <title>Phytophthora fragariaefolia NBRC 109709.</title>
        <authorList>
            <person name="Ichikawa N."/>
            <person name="Sato H."/>
            <person name="Tonouchi N."/>
        </authorList>
    </citation>
    <scope>NUCLEOTIDE SEQUENCE</scope>
    <source>
        <strain evidence="1">NBRC 109709</strain>
    </source>
</reference>
<organism evidence="1 2">
    <name type="scientific">Phytophthora fragariaefolia</name>
    <dbReference type="NCBI Taxonomy" id="1490495"/>
    <lineage>
        <taxon>Eukaryota</taxon>
        <taxon>Sar</taxon>
        <taxon>Stramenopiles</taxon>
        <taxon>Oomycota</taxon>
        <taxon>Peronosporomycetes</taxon>
        <taxon>Peronosporales</taxon>
        <taxon>Peronosporaceae</taxon>
        <taxon>Phytophthora</taxon>
    </lineage>
</organism>
<dbReference type="Proteomes" id="UP001165121">
    <property type="component" value="Unassembled WGS sequence"/>
</dbReference>
<comment type="caution">
    <text evidence="1">The sequence shown here is derived from an EMBL/GenBank/DDBJ whole genome shotgun (WGS) entry which is preliminary data.</text>
</comment>
<dbReference type="EMBL" id="BSXT01000568">
    <property type="protein sequence ID" value="GMF30148.1"/>
    <property type="molecule type" value="Genomic_DNA"/>
</dbReference>
<sequence>MEAGSTEREPTESLTDAAVAKVVDAVMWKAPLYGWTSQAANQDGAVALPATKQLICGKHFNSSPVSGMPPLPPAVSRRAKRQAVSVRAQCTAPEMDPPSHYRTQQNVKAGAALTQSRCTPVAACSYLGHRAAVWCTDEREKRLHATQSDPVYPRRSRHHALVFSGNLQQCLQLDLETQCQPVHCALLYSMKLRWRQVPTLAFTGNAATTSPVERDTP</sequence>
<keyword evidence="2" id="KW-1185">Reference proteome</keyword>
<protein>
    <submittedName>
        <fullName evidence="1">Unnamed protein product</fullName>
    </submittedName>
</protein>
<accession>A0A9W6U6U9</accession>
<evidence type="ECO:0000313" key="1">
    <source>
        <dbReference type="EMBL" id="GMF30148.1"/>
    </source>
</evidence>
<name>A0A9W6U6U9_9STRA</name>
<gene>
    <name evidence="1" type="ORF">Pfra01_000660100</name>
</gene>
<evidence type="ECO:0000313" key="2">
    <source>
        <dbReference type="Proteomes" id="UP001165121"/>
    </source>
</evidence>